<comment type="caution">
    <text evidence="1">The sequence shown here is derived from an EMBL/GenBank/DDBJ whole genome shotgun (WGS) entry which is preliminary data.</text>
</comment>
<protein>
    <submittedName>
        <fullName evidence="1">Uncharacterized protein</fullName>
    </submittedName>
</protein>
<name>A0AC61QTE1_9BACT</name>
<dbReference type="Proteomes" id="UP000308886">
    <property type="component" value="Unassembled WGS sequence"/>
</dbReference>
<reference evidence="1" key="1">
    <citation type="submission" date="2019-04" db="EMBL/GenBank/DDBJ databases">
        <title>Microbes associate with the intestines of laboratory mice.</title>
        <authorList>
            <person name="Navarre W."/>
            <person name="Wong E."/>
            <person name="Huang K."/>
            <person name="Tropini C."/>
            <person name="Ng K."/>
            <person name="Yu B."/>
        </authorList>
    </citation>
    <scope>NUCLEOTIDE SEQUENCE</scope>
    <source>
        <strain evidence="1">NM73_A23</strain>
    </source>
</reference>
<evidence type="ECO:0000313" key="2">
    <source>
        <dbReference type="Proteomes" id="UP000308886"/>
    </source>
</evidence>
<organism evidence="1 2">
    <name type="scientific">Palleniella muris</name>
    <dbReference type="NCBI Taxonomy" id="3038145"/>
    <lineage>
        <taxon>Bacteria</taxon>
        <taxon>Pseudomonadati</taxon>
        <taxon>Bacteroidota</taxon>
        <taxon>Bacteroidia</taxon>
        <taxon>Bacteroidales</taxon>
        <taxon>Prevotellaceae</taxon>
        <taxon>Palleniella</taxon>
    </lineage>
</organism>
<evidence type="ECO:0000313" key="1">
    <source>
        <dbReference type="EMBL" id="TGX83837.1"/>
    </source>
</evidence>
<gene>
    <name evidence="1" type="ORF">E5358_01260</name>
</gene>
<proteinExistence type="predicted"/>
<sequence length="284" mass="31009">MNIGILQSAGIAGTVIECALSTPDNDDVFTATIYSKDNGNDKNVGADLKFGNISGIVVAPGSATEFSFDSAMTMYVAERMRLATVFPDKSAEELMESFDRDVLAERINKVWMSLKRDFLVSMPRIALLAPDGMTEDVADTLAAVVAGLSEQGIGVFGPYNTNDYIDRQQFLHFDATLAILDGEAKEVLGAVTDESRTKLLIGIPMVMASTEYGATNDFDASGIVQPAYALRKAVYTVIDVVRCREAYDEGHSDPLPKLYHERRDDSEKVRFAVRKQNNAPENGN</sequence>
<accession>A0AC61QTE1</accession>
<dbReference type="EMBL" id="SRZC01000002">
    <property type="protein sequence ID" value="TGX83837.1"/>
    <property type="molecule type" value="Genomic_DNA"/>
</dbReference>
<keyword evidence="2" id="KW-1185">Reference proteome</keyword>